<dbReference type="Gene3D" id="3.40.50.2000">
    <property type="entry name" value="Glycogen Phosphorylase B"/>
    <property type="match status" value="2"/>
</dbReference>
<protein>
    <recommendedName>
        <fullName evidence="1">Glycosyltransferase subfamily 4-like N-terminal domain-containing protein</fullName>
    </recommendedName>
</protein>
<dbReference type="EMBL" id="UINC01045482">
    <property type="protein sequence ID" value="SVB52290.1"/>
    <property type="molecule type" value="Genomic_DNA"/>
</dbReference>
<dbReference type="SUPFAM" id="SSF53756">
    <property type="entry name" value="UDP-Glycosyltransferase/glycogen phosphorylase"/>
    <property type="match status" value="1"/>
</dbReference>
<name>A0A382ENI7_9ZZZZ</name>
<dbReference type="GO" id="GO:0016757">
    <property type="term" value="F:glycosyltransferase activity"/>
    <property type="evidence" value="ECO:0007669"/>
    <property type="project" value="TreeGrafter"/>
</dbReference>
<proteinExistence type="predicted"/>
<sequence>VDPVRILEVIPATGGRNEILASIVGSAAGAVDLEFATLDGGDGEFAVFLHERGIPLHVLGPGSALRTVFRLRSVIRRSSADVVQAHGHEAGWQTALATTGVGCRTATVVARHHNLYHHIARKRLRILLDQFTIRRVDMMVATSTSVGDTLVGEGCPLDRLLFATNGRDWEVEPDADSVVAHCSDRRATFRVVAVGNLKVEKDYPALLRAMARLVSSGVDAELVIAGTGSAVASAEIDTMILELGLEGRVSCPGWIPDVFEFILSADVLVHASLDEASPQTVYEAAGFGVPIVATWAGGIRDILGRHQELVAPGDDEALALQVADVLNDLTAARRRAGEIALDIRYRYSADRCGASYLRACHEVMTHRAARGS</sequence>
<dbReference type="PANTHER" id="PTHR45947">
    <property type="entry name" value="SULFOQUINOVOSYL TRANSFERASE SQD2"/>
    <property type="match status" value="1"/>
</dbReference>
<dbReference type="Pfam" id="PF13579">
    <property type="entry name" value="Glyco_trans_4_4"/>
    <property type="match status" value="1"/>
</dbReference>
<dbReference type="InterPro" id="IPR028098">
    <property type="entry name" value="Glyco_trans_4-like_N"/>
</dbReference>
<reference evidence="2" key="1">
    <citation type="submission" date="2018-05" db="EMBL/GenBank/DDBJ databases">
        <authorList>
            <person name="Lanie J.A."/>
            <person name="Ng W.-L."/>
            <person name="Kazmierczak K.M."/>
            <person name="Andrzejewski T.M."/>
            <person name="Davidsen T.M."/>
            <person name="Wayne K.J."/>
            <person name="Tettelin H."/>
            <person name="Glass J.I."/>
            <person name="Rusch D."/>
            <person name="Podicherti R."/>
            <person name="Tsui H.-C.T."/>
            <person name="Winkler M.E."/>
        </authorList>
    </citation>
    <scope>NUCLEOTIDE SEQUENCE</scope>
</reference>
<evidence type="ECO:0000259" key="1">
    <source>
        <dbReference type="Pfam" id="PF13579"/>
    </source>
</evidence>
<feature type="domain" description="Glycosyltransferase subfamily 4-like N-terminal" evidence="1">
    <location>
        <begin position="26"/>
        <end position="166"/>
    </location>
</feature>
<dbReference type="AlphaFoldDB" id="A0A382ENI7"/>
<feature type="non-terminal residue" evidence="2">
    <location>
        <position position="1"/>
    </location>
</feature>
<gene>
    <name evidence="2" type="ORF">METZ01_LOCUS205144</name>
</gene>
<evidence type="ECO:0000313" key="2">
    <source>
        <dbReference type="EMBL" id="SVB52290.1"/>
    </source>
</evidence>
<dbReference type="Pfam" id="PF13692">
    <property type="entry name" value="Glyco_trans_1_4"/>
    <property type="match status" value="1"/>
</dbReference>
<organism evidence="2">
    <name type="scientific">marine metagenome</name>
    <dbReference type="NCBI Taxonomy" id="408172"/>
    <lineage>
        <taxon>unclassified sequences</taxon>
        <taxon>metagenomes</taxon>
        <taxon>ecological metagenomes</taxon>
    </lineage>
</organism>
<accession>A0A382ENI7</accession>
<dbReference type="PANTHER" id="PTHR45947:SF3">
    <property type="entry name" value="SULFOQUINOVOSYL TRANSFERASE SQD2"/>
    <property type="match status" value="1"/>
</dbReference>
<dbReference type="InterPro" id="IPR050194">
    <property type="entry name" value="Glycosyltransferase_grp1"/>
</dbReference>